<protein>
    <submittedName>
        <fullName evidence="5">ABC transporter substrate-binding protein</fullName>
    </submittedName>
</protein>
<name>A0A9X1IJP9_9PROT</name>
<keyword evidence="6" id="KW-1185">Reference proteome</keyword>
<dbReference type="InterPro" id="IPR028082">
    <property type="entry name" value="Peripla_BP_I"/>
</dbReference>
<dbReference type="AlphaFoldDB" id="A0A9X1IJP9"/>
<dbReference type="InterPro" id="IPR028081">
    <property type="entry name" value="Leu-bd"/>
</dbReference>
<reference evidence="5" key="1">
    <citation type="submission" date="2021-10" db="EMBL/GenBank/DDBJ databases">
        <title>Roseicella aerolatum sp. nov., isolated from aerosols of e-waste dismantling site.</title>
        <authorList>
            <person name="Qin T."/>
        </authorList>
    </citation>
    <scope>NUCLEOTIDE SEQUENCE</scope>
    <source>
        <strain evidence="5">GB24</strain>
    </source>
</reference>
<dbReference type="PANTHER" id="PTHR30483:SF6">
    <property type="entry name" value="PERIPLASMIC BINDING PROTEIN OF ABC TRANSPORTER FOR NATURAL AMINO ACIDS"/>
    <property type="match status" value="1"/>
</dbReference>
<dbReference type="EMBL" id="JAJAQI010000056">
    <property type="protein sequence ID" value="MCB4824883.1"/>
    <property type="molecule type" value="Genomic_DNA"/>
</dbReference>
<dbReference type="Proteomes" id="UP001139311">
    <property type="component" value="Unassembled WGS sequence"/>
</dbReference>
<evidence type="ECO:0000313" key="5">
    <source>
        <dbReference type="EMBL" id="MCB4824883.1"/>
    </source>
</evidence>
<evidence type="ECO:0000256" key="3">
    <source>
        <dbReference type="ARBA" id="ARBA00022970"/>
    </source>
</evidence>
<comment type="similarity">
    <text evidence="1">Belongs to the leucine-binding protein family.</text>
</comment>
<proteinExistence type="inferred from homology"/>
<dbReference type="GO" id="GO:0006865">
    <property type="term" value="P:amino acid transport"/>
    <property type="evidence" value="ECO:0007669"/>
    <property type="project" value="UniProtKB-KW"/>
</dbReference>
<dbReference type="PANTHER" id="PTHR30483">
    <property type="entry name" value="LEUCINE-SPECIFIC-BINDING PROTEIN"/>
    <property type="match status" value="1"/>
</dbReference>
<evidence type="ECO:0000313" key="6">
    <source>
        <dbReference type="Proteomes" id="UP001139311"/>
    </source>
</evidence>
<dbReference type="RefSeq" id="WP_226613449.1">
    <property type="nucleotide sequence ID" value="NZ_JAJAQI010000056.1"/>
</dbReference>
<sequence>MSRIERRALFGGMAALPLAAPGILRAQPARPVQIGLLSDMSGPFRDVGGPGNRVAAELAIQDFGGGVLGRPVTVRQADGQNRADVSAALAREWIDNGGVDALADGAASSSGLAIQEVCREKKRIYIITGPATSDMTGSKCSPYGMHFGFDTYALAHGTGTALTKAGGDSWYFITSDYAFGHALERDTMAAVRANGGKVLGAVRAPLNNADFSSFLIQARASGAKVVGMALAGVDLQNCIKQAAEFGLTRGGIRIATLLVQITDVVALGQRTCEGMVFTDSFYWDMTDGTRAWARRYMARMTTPPGLQHAAVYTGVTHWLKAVRDVGSTDADAVAARMKAMPVNDMYNNDVRIREDGRTLHSMYLWEIKKQAESHGPYDFCKLITTIPAEEAWRPLREGGCPLVRI</sequence>
<dbReference type="Gene3D" id="3.40.50.2300">
    <property type="match status" value="2"/>
</dbReference>
<gene>
    <name evidence="5" type="ORF">LHA35_24445</name>
</gene>
<evidence type="ECO:0000256" key="1">
    <source>
        <dbReference type="ARBA" id="ARBA00010062"/>
    </source>
</evidence>
<evidence type="ECO:0000256" key="2">
    <source>
        <dbReference type="ARBA" id="ARBA00022729"/>
    </source>
</evidence>
<keyword evidence="3" id="KW-0029">Amino-acid transport</keyword>
<keyword evidence="3" id="KW-0813">Transport</keyword>
<accession>A0A9X1IJP9</accession>
<organism evidence="5 6">
    <name type="scientific">Roseicella aerolata</name>
    <dbReference type="NCBI Taxonomy" id="2883479"/>
    <lineage>
        <taxon>Bacteria</taxon>
        <taxon>Pseudomonadati</taxon>
        <taxon>Pseudomonadota</taxon>
        <taxon>Alphaproteobacteria</taxon>
        <taxon>Acetobacterales</taxon>
        <taxon>Roseomonadaceae</taxon>
        <taxon>Roseicella</taxon>
    </lineage>
</organism>
<feature type="domain" description="Leucine-binding protein" evidence="4">
    <location>
        <begin position="31"/>
        <end position="370"/>
    </location>
</feature>
<dbReference type="Pfam" id="PF13458">
    <property type="entry name" value="Peripla_BP_6"/>
    <property type="match status" value="1"/>
</dbReference>
<evidence type="ECO:0000259" key="4">
    <source>
        <dbReference type="Pfam" id="PF13458"/>
    </source>
</evidence>
<dbReference type="SUPFAM" id="SSF53822">
    <property type="entry name" value="Periplasmic binding protein-like I"/>
    <property type="match status" value="1"/>
</dbReference>
<dbReference type="CDD" id="cd06327">
    <property type="entry name" value="PBP1_SBP-like"/>
    <property type="match status" value="1"/>
</dbReference>
<keyword evidence="2" id="KW-0732">Signal</keyword>
<comment type="caution">
    <text evidence="5">The sequence shown here is derived from an EMBL/GenBank/DDBJ whole genome shotgun (WGS) entry which is preliminary data.</text>
</comment>
<dbReference type="InterPro" id="IPR051010">
    <property type="entry name" value="BCAA_transport"/>
</dbReference>